<protein>
    <recommendedName>
        <fullName evidence="5">Integral membrane protein</fullName>
    </recommendedName>
</protein>
<name>A0A918QZ98_9ACTN</name>
<sequence length="529" mass="53205">MSGMSGPGEPYRPGAPAGAGPWDTRSEAWLTGETGEVSEAGETGEEPAVEDGAGREEARSHGTGGGAGDGVRAGAHAGRSGTYAGRTDVGAIGEGVNRTDAEGPADDAGRAAETAAGQFAEATAGQPTETAAESGTPGRAPAARPRTARPPATPRRAGADPVKTLIHRHRELCERAVDPLEIAAGLEAHGLTDRTAARFRHRDVFSLAEEMYARVAAGPEEPPAPEAAPAPRVRADWAVRSLLPGALATATVAALHLTHGRTRLTAAAVGVLAVAVGLRAALRHGPLGIPGRAPAGSRPAGTGTCTTWLLAYALLGDGLLRAALAGGPHHLPDGTADGPWPLVTAPVLALALACAPAAWCAHLLTAHARRRLAASRNLEDFTAGARPLLLGTVALFLGASAGLLALCAAALDQPFAHTEYTEAYAETLTLGALLLLARLLVVHGFAHAPAVALTAAAAAEATALAVVFAARLPGCAALAVPVRTVTDACGTGAVPTLACGAAALALLLHASRSLTRASAHTRHTEDDAS</sequence>
<evidence type="ECO:0008006" key="5">
    <source>
        <dbReference type="Google" id="ProtNLM"/>
    </source>
</evidence>
<feature type="transmembrane region" description="Helical" evidence="2">
    <location>
        <begin position="347"/>
        <end position="367"/>
    </location>
</feature>
<feature type="compositionally biased region" description="Gly residues" evidence="1">
    <location>
        <begin position="62"/>
        <end position="71"/>
    </location>
</feature>
<feature type="compositionally biased region" description="Low complexity" evidence="1">
    <location>
        <begin position="135"/>
        <end position="145"/>
    </location>
</feature>
<feature type="transmembrane region" description="Helical" evidence="2">
    <location>
        <begin position="490"/>
        <end position="508"/>
    </location>
</feature>
<keyword evidence="4" id="KW-1185">Reference proteome</keyword>
<feature type="transmembrane region" description="Helical" evidence="2">
    <location>
        <begin position="423"/>
        <end position="441"/>
    </location>
</feature>
<evidence type="ECO:0000256" key="2">
    <source>
        <dbReference type="SAM" id="Phobius"/>
    </source>
</evidence>
<feature type="region of interest" description="Disordered" evidence="1">
    <location>
        <begin position="1"/>
        <end position="160"/>
    </location>
</feature>
<dbReference type="EMBL" id="BMWH01000003">
    <property type="protein sequence ID" value="GGZ75370.1"/>
    <property type="molecule type" value="Genomic_DNA"/>
</dbReference>
<feature type="transmembrane region" description="Helical" evidence="2">
    <location>
        <begin position="448"/>
        <end position="470"/>
    </location>
</feature>
<keyword evidence="2" id="KW-0472">Membrane</keyword>
<keyword evidence="2" id="KW-1133">Transmembrane helix</keyword>
<evidence type="ECO:0000313" key="3">
    <source>
        <dbReference type="EMBL" id="GGZ75370.1"/>
    </source>
</evidence>
<dbReference type="AlphaFoldDB" id="A0A918QZ98"/>
<reference evidence="3" key="1">
    <citation type="journal article" date="2014" name="Int. J. Syst. Evol. Microbiol.">
        <title>Complete genome sequence of Corynebacterium casei LMG S-19264T (=DSM 44701T), isolated from a smear-ripened cheese.</title>
        <authorList>
            <consortium name="US DOE Joint Genome Institute (JGI-PGF)"/>
            <person name="Walter F."/>
            <person name="Albersmeier A."/>
            <person name="Kalinowski J."/>
            <person name="Ruckert C."/>
        </authorList>
    </citation>
    <scope>NUCLEOTIDE SEQUENCE</scope>
    <source>
        <strain evidence="3">JCM 5016</strain>
    </source>
</reference>
<feature type="transmembrane region" description="Helical" evidence="2">
    <location>
        <begin position="388"/>
        <end position="411"/>
    </location>
</feature>
<reference evidence="3" key="2">
    <citation type="submission" date="2020-09" db="EMBL/GenBank/DDBJ databases">
        <authorList>
            <person name="Sun Q."/>
            <person name="Ohkuma M."/>
        </authorList>
    </citation>
    <scope>NUCLEOTIDE SEQUENCE</scope>
    <source>
        <strain evidence="3">JCM 5016</strain>
    </source>
</reference>
<accession>A0A918QZ98</accession>
<dbReference type="RefSeq" id="WP_229879267.1">
    <property type="nucleotide sequence ID" value="NZ_BMWH01000003.1"/>
</dbReference>
<organism evidence="3 4">
    <name type="scientific">Streptomyces echinoruber</name>
    <dbReference type="NCBI Taxonomy" id="68898"/>
    <lineage>
        <taxon>Bacteria</taxon>
        <taxon>Bacillati</taxon>
        <taxon>Actinomycetota</taxon>
        <taxon>Actinomycetes</taxon>
        <taxon>Kitasatosporales</taxon>
        <taxon>Streptomycetaceae</taxon>
        <taxon>Streptomyces</taxon>
    </lineage>
</organism>
<feature type="compositionally biased region" description="Low complexity" evidence="1">
    <location>
        <begin position="7"/>
        <end position="21"/>
    </location>
</feature>
<evidence type="ECO:0000256" key="1">
    <source>
        <dbReference type="SAM" id="MobiDB-lite"/>
    </source>
</evidence>
<feature type="compositionally biased region" description="Low complexity" evidence="1">
    <location>
        <begin position="111"/>
        <end position="126"/>
    </location>
</feature>
<dbReference type="Proteomes" id="UP000623010">
    <property type="component" value="Unassembled WGS sequence"/>
</dbReference>
<comment type="caution">
    <text evidence="3">The sequence shown here is derived from an EMBL/GenBank/DDBJ whole genome shotgun (WGS) entry which is preliminary data.</text>
</comment>
<keyword evidence="2" id="KW-0812">Transmembrane</keyword>
<gene>
    <name evidence="3" type="ORF">GCM10010389_11120</name>
</gene>
<proteinExistence type="predicted"/>
<evidence type="ECO:0000313" key="4">
    <source>
        <dbReference type="Proteomes" id="UP000623010"/>
    </source>
</evidence>